<evidence type="ECO:0000313" key="2">
    <source>
        <dbReference type="EMBL" id="GFR51935.1"/>
    </source>
</evidence>
<keyword evidence="1" id="KW-0732">Signal</keyword>
<dbReference type="EMBL" id="BMAR01000056">
    <property type="protein sequence ID" value="GFR51935.1"/>
    <property type="molecule type" value="Genomic_DNA"/>
</dbReference>
<proteinExistence type="predicted"/>
<keyword evidence="3" id="KW-1185">Reference proteome</keyword>
<name>A0AAD3HTE9_9CHLO</name>
<protein>
    <recommendedName>
        <fullName evidence="4">Sulfotransferase</fullName>
    </recommendedName>
</protein>
<sequence length="295" mass="34098">MASFQLVGLLLASFLLQIAGSEQTVPTTHEGLSTTARVLPKHGFVANKCVFILATGHSGSTALMDALNQLPNYLIRGEQYAAIWNIYESYMNFNWTIADPLSQLKFNWSERPHATFKEVKDLYDKEAVTEKLPWFNEFNLDRIMAAARTYYAILYGYYGKGFVSGFKDSRYVCGESFESWRCAEVFNGFMTFLRKLCLDVKVVFNTRTSDSFESNTRLFHQMARFSVDEFSKNLKETHRLFNDYAKNNPDLAFHVFYEEMYDAQKNATLARNLLQFLKEDPSFPIRFTRMPASRS</sequence>
<accession>A0AAD3HTE9</accession>
<reference evidence="2 3" key="1">
    <citation type="journal article" date="2021" name="Sci. Rep.">
        <title>Genome sequencing of the multicellular alga Astrephomene provides insights into convergent evolution of germ-soma differentiation.</title>
        <authorList>
            <person name="Yamashita S."/>
            <person name="Yamamoto K."/>
            <person name="Matsuzaki R."/>
            <person name="Suzuki S."/>
            <person name="Yamaguchi H."/>
            <person name="Hirooka S."/>
            <person name="Minakuchi Y."/>
            <person name="Miyagishima S."/>
            <person name="Kawachi M."/>
            <person name="Toyoda A."/>
            <person name="Nozaki H."/>
        </authorList>
    </citation>
    <scope>NUCLEOTIDE SEQUENCE [LARGE SCALE GENOMIC DNA]</scope>
    <source>
        <strain evidence="2 3">NIES-4017</strain>
    </source>
</reference>
<feature type="chain" id="PRO_5042219380" description="Sulfotransferase" evidence="1">
    <location>
        <begin position="22"/>
        <end position="295"/>
    </location>
</feature>
<dbReference type="InterPro" id="IPR027417">
    <property type="entry name" value="P-loop_NTPase"/>
</dbReference>
<dbReference type="Proteomes" id="UP001054857">
    <property type="component" value="Unassembled WGS sequence"/>
</dbReference>
<dbReference type="AlphaFoldDB" id="A0AAD3HTE9"/>
<feature type="signal peptide" evidence="1">
    <location>
        <begin position="1"/>
        <end position="21"/>
    </location>
</feature>
<evidence type="ECO:0000313" key="3">
    <source>
        <dbReference type="Proteomes" id="UP001054857"/>
    </source>
</evidence>
<gene>
    <name evidence="2" type="ORF">Agub_g14456</name>
</gene>
<dbReference type="Gene3D" id="3.40.50.300">
    <property type="entry name" value="P-loop containing nucleotide triphosphate hydrolases"/>
    <property type="match status" value="1"/>
</dbReference>
<comment type="caution">
    <text evidence="2">The sequence shown here is derived from an EMBL/GenBank/DDBJ whole genome shotgun (WGS) entry which is preliminary data.</text>
</comment>
<dbReference type="SUPFAM" id="SSF52540">
    <property type="entry name" value="P-loop containing nucleoside triphosphate hydrolases"/>
    <property type="match status" value="1"/>
</dbReference>
<evidence type="ECO:0000256" key="1">
    <source>
        <dbReference type="SAM" id="SignalP"/>
    </source>
</evidence>
<evidence type="ECO:0008006" key="4">
    <source>
        <dbReference type="Google" id="ProtNLM"/>
    </source>
</evidence>
<organism evidence="2 3">
    <name type="scientific">Astrephomene gubernaculifera</name>
    <dbReference type="NCBI Taxonomy" id="47775"/>
    <lineage>
        <taxon>Eukaryota</taxon>
        <taxon>Viridiplantae</taxon>
        <taxon>Chlorophyta</taxon>
        <taxon>core chlorophytes</taxon>
        <taxon>Chlorophyceae</taxon>
        <taxon>CS clade</taxon>
        <taxon>Chlamydomonadales</taxon>
        <taxon>Astrephomenaceae</taxon>
        <taxon>Astrephomene</taxon>
    </lineage>
</organism>